<dbReference type="RefSeq" id="XP_067920519.1">
    <property type="nucleotide sequence ID" value="XM_068067507.1"/>
</dbReference>
<feature type="non-terminal residue" evidence="1">
    <location>
        <position position="1"/>
    </location>
</feature>
<dbReference type="Proteomes" id="UP000221165">
    <property type="component" value="Unassembled WGS sequence"/>
</dbReference>
<name>A0A2C6KQW9_9APIC</name>
<comment type="caution">
    <text evidence="1">The sequence shown here is derived from an EMBL/GenBank/DDBJ whole genome shotgun (WGS) entry which is preliminary data.</text>
</comment>
<evidence type="ECO:0000313" key="2">
    <source>
        <dbReference type="Proteomes" id="UP000221165"/>
    </source>
</evidence>
<evidence type="ECO:0000313" key="1">
    <source>
        <dbReference type="EMBL" id="PHJ18814.1"/>
    </source>
</evidence>
<dbReference type="GeneID" id="94430718"/>
<reference evidence="1 2" key="1">
    <citation type="journal article" date="2017" name="Int. J. Parasitol.">
        <title>The genome of the protozoan parasite Cystoisospora suis and a reverse vaccinology approach to identify vaccine candidates.</title>
        <authorList>
            <person name="Palmieri N."/>
            <person name="Shrestha A."/>
            <person name="Ruttkowski B."/>
            <person name="Beck T."/>
            <person name="Vogl C."/>
            <person name="Tomley F."/>
            <person name="Blake D.P."/>
            <person name="Joachim A."/>
        </authorList>
    </citation>
    <scope>NUCLEOTIDE SEQUENCE [LARGE SCALE GENOMIC DNA]</scope>
    <source>
        <strain evidence="1 2">Wien I</strain>
    </source>
</reference>
<proteinExistence type="predicted"/>
<keyword evidence="2" id="KW-1185">Reference proteome</keyword>
<dbReference type="VEuPathDB" id="ToxoDB:CSUI_007361"/>
<dbReference type="EMBL" id="MIGC01003872">
    <property type="protein sequence ID" value="PHJ18814.1"/>
    <property type="molecule type" value="Genomic_DNA"/>
</dbReference>
<accession>A0A2C6KQW9</accession>
<protein>
    <submittedName>
        <fullName evidence="1">Uncharacterized protein</fullName>
    </submittedName>
</protein>
<gene>
    <name evidence="1" type="ORF">CSUI_007361</name>
</gene>
<organism evidence="1 2">
    <name type="scientific">Cystoisospora suis</name>
    <dbReference type="NCBI Taxonomy" id="483139"/>
    <lineage>
        <taxon>Eukaryota</taxon>
        <taxon>Sar</taxon>
        <taxon>Alveolata</taxon>
        <taxon>Apicomplexa</taxon>
        <taxon>Conoidasida</taxon>
        <taxon>Coccidia</taxon>
        <taxon>Eucoccidiorida</taxon>
        <taxon>Eimeriorina</taxon>
        <taxon>Sarcocystidae</taxon>
        <taxon>Cystoisospora</taxon>
    </lineage>
</organism>
<dbReference type="AlphaFoldDB" id="A0A2C6KQW9"/>
<sequence>NYENAQEEEPNTLGKCFALGLLRRLSTILLLVKEKKPVADPHFNFRLPRLDELLIHGGWSISLAGLRDCLLERYLSGI</sequence>